<dbReference type="Pfam" id="PF02784">
    <property type="entry name" value="Orn_Arg_deC_N"/>
    <property type="match status" value="1"/>
</dbReference>
<dbReference type="InterPro" id="IPR002433">
    <property type="entry name" value="Orn_de-COase"/>
</dbReference>
<protein>
    <recommendedName>
        <fullName evidence="11">Diaminopimelate decarboxylase</fullName>
    </recommendedName>
</protein>
<feature type="active site" description="Proton donor" evidence="5">
    <location>
        <position position="345"/>
    </location>
</feature>
<dbReference type="PRINTS" id="PR01179">
    <property type="entry name" value="ODADCRBXLASE"/>
</dbReference>
<evidence type="ECO:0000256" key="1">
    <source>
        <dbReference type="ARBA" id="ARBA00001933"/>
    </source>
</evidence>
<name>V6M0M7_9BACL</name>
<comment type="similarity">
    <text evidence="6">Belongs to the Orn/Lys/Arg decarboxylase class-II family.</text>
</comment>
<dbReference type="RefSeq" id="WP_023558671.1">
    <property type="nucleotide sequence ID" value="NZ_KI629786.1"/>
</dbReference>
<dbReference type="FunFam" id="3.20.20.10:FF:000003">
    <property type="entry name" value="Diaminopimelate decarboxylase"/>
    <property type="match status" value="1"/>
</dbReference>
<dbReference type="eggNOG" id="COG0019">
    <property type="taxonomic scope" value="Bacteria"/>
</dbReference>
<keyword evidence="4" id="KW-0456">Lyase</keyword>
<organism evidence="9 10">
    <name type="scientific">Brevibacillus panacihumi W25</name>
    <dbReference type="NCBI Taxonomy" id="1408254"/>
    <lineage>
        <taxon>Bacteria</taxon>
        <taxon>Bacillati</taxon>
        <taxon>Bacillota</taxon>
        <taxon>Bacilli</taxon>
        <taxon>Bacillales</taxon>
        <taxon>Paenibacillaceae</taxon>
        <taxon>Brevibacillus</taxon>
    </lineage>
</organism>
<feature type="domain" description="Orn/DAP/Arg decarboxylase 2 N-terminal" evidence="8">
    <location>
        <begin position="31"/>
        <end position="278"/>
    </location>
</feature>
<proteinExistence type="inferred from homology"/>
<dbReference type="Gene3D" id="3.20.20.10">
    <property type="entry name" value="Alanine racemase"/>
    <property type="match status" value="1"/>
</dbReference>
<dbReference type="PANTHER" id="PTHR43727:SF2">
    <property type="entry name" value="GROUP IV DECARBOXYLASE"/>
    <property type="match status" value="1"/>
</dbReference>
<keyword evidence="2" id="KW-0210">Decarboxylase</keyword>
<dbReference type="OrthoDB" id="9802241at2"/>
<dbReference type="GO" id="GO:0006596">
    <property type="term" value="P:polyamine biosynthetic process"/>
    <property type="evidence" value="ECO:0007669"/>
    <property type="project" value="InterPro"/>
</dbReference>
<dbReference type="Proteomes" id="UP000017973">
    <property type="component" value="Unassembled WGS sequence"/>
</dbReference>
<keyword evidence="10" id="KW-1185">Reference proteome</keyword>
<evidence type="ECO:0000259" key="8">
    <source>
        <dbReference type="Pfam" id="PF02784"/>
    </source>
</evidence>
<dbReference type="InterPro" id="IPR029066">
    <property type="entry name" value="PLP-binding_barrel"/>
</dbReference>
<reference evidence="9 10" key="1">
    <citation type="journal article" date="2014" name="Genome Announc.">
        <title>Draft Genome Sequence of Brevibacillus panacihumi Strain W25, a Halotolerant Hydrocarbon-Degrading Bacterium.</title>
        <authorList>
            <person name="Wang X."/>
            <person name="Jin D."/>
            <person name="Zhou L."/>
            <person name="Wu L."/>
            <person name="An W."/>
            <person name="Chen Y."/>
            <person name="Zhao L."/>
        </authorList>
    </citation>
    <scope>NUCLEOTIDE SEQUENCE [LARGE SCALE GENOMIC DNA]</scope>
    <source>
        <strain evidence="9 10">W25</strain>
    </source>
</reference>
<evidence type="ECO:0000256" key="3">
    <source>
        <dbReference type="ARBA" id="ARBA00022898"/>
    </source>
</evidence>
<dbReference type="GO" id="GO:0009089">
    <property type="term" value="P:lysine biosynthetic process via diaminopimelate"/>
    <property type="evidence" value="ECO:0007669"/>
    <property type="project" value="TreeGrafter"/>
</dbReference>
<evidence type="ECO:0000313" key="10">
    <source>
        <dbReference type="Proteomes" id="UP000017973"/>
    </source>
</evidence>
<dbReference type="Pfam" id="PF00278">
    <property type="entry name" value="Orn_DAP_Arg_deC"/>
    <property type="match status" value="1"/>
</dbReference>
<dbReference type="HOGENOM" id="CLU_026444_0_3_9"/>
<dbReference type="InterPro" id="IPR022644">
    <property type="entry name" value="De-COase2_N"/>
</dbReference>
<dbReference type="SUPFAM" id="SSF51419">
    <property type="entry name" value="PLP-binding barrel"/>
    <property type="match status" value="1"/>
</dbReference>
<evidence type="ECO:0000256" key="5">
    <source>
        <dbReference type="PIRSR" id="PIRSR600183-50"/>
    </source>
</evidence>
<evidence type="ECO:0008006" key="11">
    <source>
        <dbReference type="Google" id="ProtNLM"/>
    </source>
</evidence>
<dbReference type="InterPro" id="IPR022643">
    <property type="entry name" value="De-COase2_C"/>
</dbReference>
<dbReference type="PATRIC" id="fig|1408254.3.peg.4798"/>
<gene>
    <name evidence="9" type="ORF">T458_24435</name>
</gene>
<dbReference type="InterPro" id="IPR009006">
    <property type="entry name" value="Ala_racemase/Decarboxylase_C"/>
</dbReference>
<dbReference type="GO" id="GO:0008836">
    <property type="term" value="F:diaminopimelate decarboxylase activity"/>
    <property type="evidence" value="ECO:0007669"/>
    <property type="project" value="TreeGrafter"/>
</dbReference>
<keyword evidence="3 5" id="KW-0663">Pyridoxal phosphate</keyword>
<dbReference type="InterPro" id="IPR000183">
    <property type="entry name" value="Orn/DAP/Arg_de-COase"/>
</dbReference>
<evidence type="ECO:0000256" key="6">
    <source>
        <dbReference type="RuleBase" id="RU003737"/>
    </source>
</evidence>
<evidence type="ECO:0000256" key="4">
    <source>
        <dbReference type="ARBA" id="ARBA00023239"/>
    </source>
</evidence>
<feature type="domain" description="Orn/DAP/Arg decarboxylase 2 C-terminal" evidence="7">
    <location>
        <begin position="21"/>
        <end position="372"/>
    </location>
</feature>
<evidence type="ECO:0000313" key="9">
    <source>
        <dbReference type="EMBL" id="EST52169.1"/>
    </source>
</evidence>
<dbReference type="Gene3D" id="2.40.37.10">
    <property type="entry name" value="Lyase, Ornithine Decarboxylase, Chain A, domain 1"/>
    <property type="match status" value="1"/>
</dbReference>
<dbReference type="PRINTS" id="PR01182">
    <property type="entry name" value="ORNDCRBXLASE"/>
</dbReference>
<comment type="caution">
    <text evidence="9">The sequence shown here is derived from an EMBL/GenBank/DDBJ whole genome shotgun (WGS) entry which is preliminary data.</text>
</comment>
<dbReference type="STRING" id="1408254.T458_24435"/>
<feature type="modified residue" description="N6-(pyridoxal phosphate)lysine" evidence="5">
    <location>
        <position position="51"/>
    </location>
</feature>
<dbReference type="EMBL" id="AYJU01000018">
    <property type="protein sequence ID" value="EST52169.1"/>
    <property type="molecule type" value="Genomic_DNA"/>
</dbReference>
<accession>V6M0M7</accession>
<sequence length="431" mass="48351">MDHLITKNLLKNLSIEYKTPFFVYDEQILTNTYNKLKNALHEKIEVFYSVKANPNVTIVNHINNLGAGLEISSESELICALKAGANSKDIIFVGPGKTAHEIEFAISHDVYCIVVESIQELDLINTIGLKYNRKINIALRVNPSLVGRGSELIMSGTSSKFGIDEDWFYSESDINNKYKFVHIIGIHTYMGTGILDWRIFFENTKYILEMAARLSSKHNFKLEMIDFGGGLMPTVYEQQGSVNLDEIKKHLSPFIDSYINDLGYVPRLILESGRYLVAQCGFYVTKVLYTKESRGKRFAITDGGIHQNIAAAGGIRKNTDGNFITEVISSNNRNNIIQNVGGPLCTPADMLLENVLLPELEQGDLIVLKGSGAYGLTASPSLFLSQGYCTEIWVYSNNNEIGSCMIRKRQMAEDVFRDQILFSNKNVENLH</sequence>
<dbReference type="SUPFAM" id="SSF50621">
    <property type="entry name" value="Alanine racemase C-terminal domain-like"/>
    <property type="match status" value="1"/>
</dbReference>
<dbReference type="AlphaFoldDB" id="V6M0M7"/>
<dbReference type="PANTHER" id="PTHR43727">
    <property type="entry name" value="DIAMINOPIMELATE DECARBOXYLASE"/>
    <property type="match status" value="1"/>
</dbReference>
<comment type="cofactor">
    <cofactor evidence="1 5">
        <name>pyridoxal 5'-phosphate</name>
        <dbReference type="ChEBI" id="CHEBI:597326"/>
    </cofactor>
</comment>
<evidence type="ECO:0000259" key="7">
    <source>
        <dbReference type="Pfam" id="PF00278"/>
    </source>
</evidence>
<evidence type="ECO:0000256" key="2">
    <source>
        <dbReference type="ARBA" id="ARBA00022793"/>
    </source>
</evidence>